<evidence type="ECO:0000313" key="1">
    <source>
        <dbReference type="EMBL" id="MPN06424.1"/>
    </source>
</evidence>
<comment type="caution">
    <text evidence="1">The sequence shown here is derived from an EMBL/GenBank/DDBJ whole genome shotgun (WGS) entry which is preliminary data.</text>
</comment>
<gene>
    <name evidence="1" type="ORF">SDC9_153680</name>
</gene>
<dbReference type="AlphaFoldDB" id="A0A645F1C5"/>
<accession>A0A645F1C5</accession>
<proteinExistence type="predicted"/>
<organism evidence="1">
    <name type="scientific">bioreactor metagenome</name>
    <dbReference type="NCBI Taxonomy" id="1076179"/>
    <lineage>
        <taxon>unclassified sequences</taxon>
        <taxon>metagenomes</taxon>
        <taxon>ecological metagenomes</taxon>
    </lineage>
</organism>
<name>A0A645F1C5_9ZZZZ</name>
<reference evidence="1" key="1">
    <citation type="submission" date="2019-08" db="EMBL/GenBank/DDBJ databases">
        <authorList>
            <person name="Kucharzyk K."/>
            <person name="Murdoch R.W."/>
            <person name="Higgins S."/>
            <person name="Loffler F."/>
        </authorList>
    </citation>
    <scope>NUCLEOTIDE SEQUENCE</scope>
</reference>
<sequence length="129" mass="13688">MAGAGVAAAAVDLFHHHRGFGQTQAGAAVFLRNHHRQPAGPGQRVDTRLGVGTGVVYLAKILIGEAFEEIAQCLAQLGMAFLVRHVQSLEIQPGSAGWSAHILQRNLLKSGLRFSRKALAPSCCSPVLK</sequence>
<dbReference type="EMBL" id="VSSQ01052322">
    <property type="protein sequence ID" value="MPN06424.1"/>
    <property type="molecule type" value="Genomic_DNA"/>
</dbReference>
<protein>
    <submittedName>
        <fullName evidence="1">Uncharacterized protein</fullName>
    </submittedName>
</protein>